<evidence type="ECO:0000256" key="8">
    <source>
        <dbReference type="ARBA" id="ARBA00022777"/>
    </source>
</evidence>
<dbReference type="Pfam" id="PF13493">
    <property type="entry name" value="DUF4118"/>
    <property type="match status" value="1"/>
</dbReference>
<evidence type="ECO:0000256" key="12">
    <source>
        <dbReference type="ARBA" id="ARBA00023136"/>
    </source>
</evidence>
<evidence type="ECO:0000259" key="18">
    <source>
        <dbReference type="PROSITE" id="PS50113"/>
    </source>
</evidence>
<dbReference type="InterPro" id="IPR013655">
    <property type="entry name" value="PAS_fold_3"/>
</dbReference>
<comment type="subcellular location">
    <subcellularLocation>
        <location evidence="2">Membrane</location>
        <topology evidence="2">Multi-pass membrane protein</topology>
    </subcellularLocation>
</comment>
<dbReference type="InterPro" id="IPR004358">
    <property type="entry name" value="Sig_transdc_His_kin-like_C"/>
</dbReference>
<evidence type="ECO:0000313" key="20">
    <source>
        <dbReference type="Proteomes" id="UP000718564"/>
    </source>
</evidence>
<evidence type="ECO:0000259" key="17">
    <source>
        <dbReference type="PROSITE" id="PS50112"/>
    </source>
</evidence>
<dbReference type="InterPro" id="IPR036097">
    <property type="entry name" value="HisK_dim/P_sf"/>
</dbReference>
<dbReference type="InterPro" id="IPR000014">
    <property type="entry name" value="PAS"/>
</dbReference>
<keyword evidence="5" id="KW-0808">Transferase</keyword>
<dbReference type="InterPro" id="IPR035965">
    <property type="entry name" value="PAS-like_dom_sf"/>
</dbReference>
<dbReference type="SMART" id="SM00388">
    <property type="entry name" value="HisKA"/>
    <property type="match status" value="1"/>
</dbReference>
<evidence type="ECO:0000256" key="7">
    <source>
        <dbReference type="ARBA" id="ARBA00022741"/>
    </source>
</evidence>
<evidence type="ECO:0000256" key="11">
    <source>
        <dbReference type="ARBA" id="ARBA00023012"/>
    </source>
</evidence>
<dbReference type="SMART" id="SM00091">
    <property type="entry name" value="PAS"/>
    <property type="match status" value="4"/>
</dbReference>
<dbReference type="InterPro" id="IPR013656">
    <property type="entry name" value="PAS_4"/>
</dbReference>
<dbReference type="Pfam" id="PF13426">
    <property type="entry name" value="PAS_9"/>
    <property type="match status" value="1"/>
</dbReference>
<dbReference type="PROSITE" id="PS50109">
    <property type="entry name" value="HIS_KIN"/>
    <property type="match status" value="1"/>
</dbReference>
<evidence type="ECO:0000256" key="5">
    <source>
        <dbReference type="ARBA" id="ARBA00022679"/>
    </source>
</evidence>
<dbReference type="SUPFAM" id="SSF55874">
    <property type="entry name" value="ATPase domain of HSP90 chaperone/DNA topoisomerase II/histidine kinase"/>
    <property type="match status" value="1"/>
</dbReference>
<dbReference type="SMART" id="SM00448">
    <property type="entry name" value="REC"/>
    <property type="match status" value="1"/>
</dbReference>
<name>A0ABX1PDA3_9CYAN</name>
<dbReference type="InterPro" id="IPR038318">
    <property type="entry name" value="KdpD_sf"/>
</dbReference>
<dbReference type="CDD" id="cd00130">
    <property type="entry name" value="PAS"/>
    <property type="match status" value="4"/>
</dbReference>
<dbReference type="InterPro" id="IPR029016">
    <property type="entry name" value="GAF-like_dom_sf"/>
</dbReference>
<feature type="transmembrane region" description="Helical" evidence="14">
    <location>
        <begin position="54"/>
        <end position="71"/>
    </location>
</feature>
<feature type="domain" description="PAS" evidence="17">
    <location>
        <begin position="546"/>
        <end position="618"/>
    </location>
</feature>
<feature type="domain" description="PAS" evidence="17">
    <location>
        <begin position="167"/>
        <end position="240"/>
    </location>
</feature>
<dbReference type="InterPro" id="IPR003661">
    <property type="entry name" value="HisK_dim/P_dom"/>
</dbReference>
<keyword evidence="9" id="KW-0067">ATP-binding</keyword>
<dbReference type="Gene3D" id="1.20.120.620">
    <property type="entry name" value="Backbone structure of the membrane domain of e. Coli histidine kinase receptor kdpd"/>
    <property type="match status" value="1"/>
</dbReference>
<feature type="domain" description="PAS" evidence="17">
    <location>
        <begin position="420"/>
        <end position="492"/>
    </location>
</feature>
<feature type="domain" description="Histidine kinase" evidence="15">
    <location>
        <begin position="858"/>
        <end position="1076"/>
    </location>
</feature>
<dbReference type="PANTHER" id="PTHR43047">
    <property type="entry name" value="TWO-COMPONENT HISTIDINE PROTEIN KINASE"/>
    <property type="match status" value="1"/>
</dbReference>
<keyword evidence="10 14" id="KW-1133">Transmembrane helix</keyword>
<dbReference type="Pfam" id="PF02518">
    <property type="entry name" value="HATPase_c"/>
    <property type="match status" value="1"/>
</dbReference>
<protein>
    <recommendedName>
        <fullName evidence="3">histidine kinase</fullName>
        <ecNumber evidence="3">2.7.13.3</ecNumber>
    </recommendedName>
</protein>
<evidence type="ECO:0000256" key="3">
    <source>
        <dbReference type="ARBA" id="ARBA00012438"/>
    </source>
</evidence>
<dbReference type="PROSITE" id="PS50112">
    <property type="entry name" value="PAS"/>
    <property type="match status" value="4"/>
</dbReference>
<feature type="domain" description="PAC" evidence="18">
    <location>
        <begin position="371"/>
        <end position="423"/>
    </location>
</feature>
<dbReference type="InterPro" id="IPR011006">
    <property type="entry name" value="CheY-like_superfamily"/>
</dbReference>
<dbReference type="InterPro" id="IPR005467">
    <property type="entry name" value="His_kinase_dom"/>
</dbReference>
<dbReference type="Pfam" id="PF00512">
    <property type="entry name" value="HisKA"/>
    <property type="match status" value="1"/>
</dbReference>
<dbReference type="EC" id="2.7.13.3" evidence="3"/>
<comment type="catalytic activity">
    <reaction evidence="1">
        <text>ATP + protein L-histidine = ADP + protein N-phospho-L-histidine.</text>
        <dbReference type="EC" id="2.7.13.3"/>
    </reaction>
</comment>
<dbReference type="InterPro" id="IPR036890">
    <property type="entry name" value="HATPase_C_sf"/>
</dbReference>
<dbReference type="SMART" id="SM00086">
    <property type="entry name" value="PAC"/>
    <property type="match status" value="4"/>
</dbReference>
<dbReference type="Gene3D" id="3.30.450.40">
    <property type="match status" value="1"/>
</dbReference>
<evidence type="ECO:0000313" key="19">
    <source>
        <dbReference type="EMBL" id="NMG22341.1"/>
    </source>
</evidence>
<feature type="transmembrane region" description="Helical" evidence="14">
    <location>
        <begin position="78"/>
        <end position="95"/>
    </location>
</feature>
<dbReference type="SUPFAM" id="SSF47384">
    <property type="entry name" value="Homodimeric domain of signal transducing histidine kinase"/>
    <property type="match status" value="1"/>
</dbReference>
<dbReference type="PROSITE" id="PS50110">
    <property type="entry name" value="RESPONSE_REGULATORY"/>
    <property type="match status" value="1"/>
</dbReference>
<evidence type="ECO:0000256" key="9">
    <source>
        <dbReference type="ARBA" id="ARBA00022840"/>
    </source>
</evidence>
<evidence type="ECO:0000256" key="6">
    <source>
        <dbReference type="ARBA" id="ARBA00022692"/>
    </source>
</evidence>
<feature type="modified residue" description="4-aspartylphosphate" evidence="13">
    <location>
        <position position="1146"/>
    </location>
</feature>
<dbReference type="Gene3D" id="3.40.50.2300">
    <property type="match status" value="1"/>
</dbReference>
<dbReference type="SMART" id="SM00387">
    <property type="entry name" value="HATPase_c"/>
    <property type="match status" value="1"/>
</dbReference>
<organism evidence="19 20">
    <name type="scientific">Brasilonema bromeliae SPC951</name>
    <dbReference type="NCBI Taxonomy" id="385972"/>
    <lineage>
        <taxon>Bacteria</taxon>
        <taxon>Bacillati</taxon>
        <taxon>Cyanobacteriota</taxon>
        <taxon>Cyanophyceae</taxon>
        <taxon>Nostocales</taxon>
        <taxon>Scytonemataceae</taxon>
        <taxon>Brasilonema</taxon>
        <taxon>Bromeliae group (in: Brasilonema)</taxon>
    </lineage>
</organism>
<dbReference type="InterPro" id="IPR025201">
    <property type="entry name" value="KdpD_TM"/>
</dbReference>
<dbReference type="CDD" id="cd00082">
    <property type="entry name" value="HisKA"/>
    <property type="match status" value="1"/>
</dbReference>
<dbReference type="Pfam" id="PF08447">
    <property type="entry name" value="PAS_3"/>
    <property type="match status" value="2"/>
</dbReference>
<dbReference type="Gene3D" id="3.30.565.10">
    <property type="entry name" value="Histidine kinase-like ATPase, C-terminal domain"/>
    <property type="match status" value="1"/>
</dbReference>
<feature type="domain" description="PAS" evidence="17">
    <location>
        <begin position="298"/>
        <end position="368"/>
    </location>
</feature>
<evidence type="ECO:0000256" key="1">
    <source>
        <dbReference type="ARBA" id="ARBA00000085"/>
    </source>
</evidence>
<dbReference type="InterPro" id="IPR001789">
    <property type="entry name" value="Sig_transdc_resp-reg_receiver"/>
</dbReference>
<keyword evidence="12 14" id="KW-0472">Membrane</keyword>
<dbReference type="SUPFAM" id="SSF55781">
    <property type="entry name" value="GAF domain-like"/>
    <property type="match status" value="1"/>
</dbReference>
<dbReference type="InterPro" id="IPR000700">
    <property type="entry name" value="PAS-assoc_C"/>
</dbReference>
<feature type="domain" description="Response regulatory" evidence="16">
    <location>
        <begin position="1097"/>
        <end position="1213"/>
    </location>
</feature>
<evidence type="ECO:0000256" key="10">
    <source>
        <dbReference type="ARBA" id="ARBA00022989"/>
    </source>
</evidence>
<dbReference type="InterPro" id="IPR003018">
    <property type="entry name" value="GAF"/>
</dbReference>
<evidence type="ECO:0000256" key="13">
    <source>
        <dbReference type="PROSITE-ProRule" id="PRU00169"/>
    </source>
</evidence>
<dbReference type="EMBL" id="QMEB01000247">
    <property type="protein sequence ID" value="NMG22341.1"/>
    <property type="molecule type" value="Genomic_DNA"/>
</dbReference>
<dbReference type="CDD" id="cd17580">
    <property type="entry name" value="REC_2_DhkD-like"/>
    <property type="match status" value="1"/>
</dbReference>
<feature type="domain" description="PAC" evidence="18">
    <location>
        <begin position="621"/>
        <end position="673"/>
    </location>
</feature>
<dbReference type="Pfam" id="PF00072">
    <property type="entry name" value="Response_reg"/>
    <property type="match status" value="1"/>
</dbReference>
<dbReference type="InterPro" id="IPR001610">
    <property type="entry name" value="PAC"/>
</dbReference>
<dbReference type="Gene3D" id="3.30.450.20">
    <property type="entry name" value="PAS domain"/>
    <property type="match status" value="4"/>
</dbReference>
<feature type="domain" description="PAC" evidence="18">
    <location>
        <begin position="245"/>
        <end position="297"/>
    </location>
</feature>
<evidence type="ECO:0000256" key="14">
    <source>
        <dbReference type="SAM" id="Phobius"/>
    </source>
</evidence>
<dbReference type="SUPFAM" id="SSF52172">
    <property type="entry name" value="CheY-like"/>
    <property type="match status" value="1"/>
</dbReference>
<dbReference type="Pfam" id="PF01590">
    <property type="entry name" value="GAF"/>
    <property type="match status" value="1"/>
</dbReference>
<feature type="transmembrane region" description="Helical" evidence="14">
    <location>
        <begin position="131"/>
        <end position="150"/>
    </location>
</feature>
<keyword evidence="4 13" id="KW-0597">Phosphoprotein</keyword>
<dbReference type="Gene3D" id="2.10.70.100">
    <property type="match status" value="1"/>
</dbReference>
<feature type="transmembrane region" description="Helical" evidence="14">
    <location>
        <begin position="101"/>
        <end position="124"/>
    </location>
</feature>
<keyword evidence="11" id="KW-0902">Two-component regulatory system</keyword>
<dbReference type="NCBIfam" id="TIGR00229">
    <property type="entry name" value="sensory_box"/>
    <property type="match status" value="4"/>
</dbReference>
<evidence type="ECO:0000259" key="15">
    <source>
        <dbReference type="PROSITE" id="PS50109"/>
    </source>
</evidence>
<gene>
    <name evidence="19" type="ORF">DP116_23960</name>
</gene>
<evidence type="ECO:0000256" key="2">
    <source>
        <dbReference type="ARBA" id="ARBA00004141"/>
    </source>
</evidence>
<dbReference type="InterPro" id="IPR003594">
    <property type="entry name" value="HATPase_dom"/>
</dbReference>
<keyword evidence="20" id="KW-1185">Reference proteome</keyword>
<keyword evidence="8" id="KW-0418">Kinase</keyword>
<accession>A0ABX1PDA3</accession>
<comment type="caution">
    <text evidence="19">The sequence shown here is derived from an EMBL/GenBank/DDBJ whole genome shotgun (WGS) entry which is preliminary data.</text>
</comment>
<dbReference type="Gene3D" id="1.10.287.130">
    <property type="match status" value="1"/>
</dbReference>
<keyword evidence="6 14" id="KW-0812">Transmembrane</keyword>
<proteinExistence type="predicted"/>
<dbReference type="SMART" id="SM00065">
    <property type="entry name" value="GAF"/>
    <property type="match status" value="1"/>
</dbReference>
<sequence>MAGVKLGCIGANRGQCRSPDDPTPRDPVWTGQKGLLLSMTTAPGAPIVQRLRDYGVAAFAVAIATVLRMSLSPFMADRAPFAFLFVAVLLVARFVGFGPAAFATLVGAATTAFFIVDPVGSLIIRDPGHQVAFVVYIVVGFGMAGLGGLMRVAQDRADRLAAEAILQREELRITLASIGDAVVVTDADAKIVSLNPVAELLTGWTSAEAVGRPLGEVFVIVNEETREPVESPVDRVIREGVIVGLANHTVLVARGGKETPIDDSAAPIFNAQQRLVGVVLVFRDVAERRGVETALRESKRGLEQLADSMPQIVFASSAAGQPEYYNRRWYEYTGVASGDFGRESWAPFIHPDDLPRVTAEWTRCLAAGEPWEAEMRLRDKHGEDRWHLVRSVPVRDDAGKIVRWFGTSTDIHERIVVERRLQTKARVLESMAEGVSLTDENGIIVYTNPAEDRMFGYEPGELLGQHVRVQNDYPPEENERRVAAVIDELNRGGVWTGEWANRRKDGTSFVTQARITALEAAGMRYFVCVQEDVTERRAAAESLRASEERLRLALDAGRMGTWDWNVRTNAVTWSPSLEAIHGLPAGTFAGTFEASVADVHPDDRERVLGAVRRTLEEDLDYHLEYRVVWPNGSQHWVEARGQLLKDERGRPERMTGVCVEITERKRAEHDAKFLADASATLAGLVDMEATLQKVATLAVPAFADWCAIDMLDETGALKRVAVVHIDPSKVELAHVAHRKWPPDPKAPTGVWRIIRTGESEITPEITDEMILGSVKDSEFAQILIDLGLRSYMAVPLEARGRVLGVITFISAESGRRFEPRDLALAEDLAHRAAVAIENSRLYHEVREADRRKEDFLSLLAHELRNPLAPVRNGLEILKMAGRDPNAVDMVVEMMERQVQHLVRLVDDLLDVSRIMRNKIELRRERIDLVAVIERAVEIARPGVDAGGHTLVVSPPAEPVPLHGDLVRLVQVVGNLLNNAARYSDPGGKIELSGERVGDRAVIRVRDRGIGIAPEMLSKIWDMFVQGDRRPSRSHGGMGIGLTLVRSLVEMHGGRVEARSEGLGRGSEFTIHLPVADAPEPTPASAAAPAIEAAKPRRLLVVDDNVDAAESLAVLLRLGGHDARVAHDGPTALEMAAADPPELAFLDVGMPVMDGYELARRFRSHPSLKDVVLVALTGWGQESDRRRTKEAGFDAHEVKPVEPAALQRLLADGLQS</sequence>
<dbReference type="SUPFAM" id="SSF55785">
    <property type="entry name" value="PYP-like sensor domain (PAS domain)"/>
    <property type="match status" value="4"/>
</dbReference>
<keyword evidence="7" id="KW-0547">Nucleotide-binding</keyword>
<reference evidence="19 20" key="1">
    <citation type="submission" date="2018-06" db="EMBL/GenBank/DDBJ databases">
        <title>Comparative genomics of Brasilonema spp. strains.</title>
        <authorList>
            <person name="Alvarenga D.O."/>
            <person name="Fiore M.F."/>
            <person name="Varani A.M."/>
        </authorList>
    </citation>
    <scope>NUCLEOTIDE SEQUENCE [LARGE SCALE GENOMIC DNA]</scope>
    <source>
        <strain evidence="19 20">SPC951</strain>
    </source>
</reference>
<dbReference type="Proteomes" id="UP000718564">
    <property type="component" value="Unassembled WGS sequence"/>
</dbReference>
<dbReference type="PANTHER" id="PTHR43047:SF72">
    <property type="entry name" value="OSMOSENSING HISTIDINE PROTEIN KINASE SLN1"/>
    <property type="match status" value="1"/>
</dbReference>
<dbReference type="PROSITE" id="PS50113">
    <property type="entry name" value="PAC"/>
    <property type="match status" value="3"/>
</dbReference>
<evidence type="ECO:0000259" key="16">
    <source>
        <dbReference type="PROSITE" id="PS50110"/>
    </source>
</evidence>
<dbReference type="PRINTS" id="PR00344">
    <property type="entry name" value="BCTRLSENSOR"/>
</dbReference>
<dbReference type="Pfam" id="PF08448">
    <property type="entry name" value="PAS_4"/>
    <property type="match status" value="1"/>
</dbReference>
<evidence type="ECO:0000256" key="4">
    <source>
        <dbReference type="ARBA" id="ARBA00022553"/>
    </source>
</evidence>